<evidence type="ECO:0000313" key="3">
    <source>
        <dbReference type="Proteomes" id="UP000003947"/>
    </source>
</evidence>
<name>I4Z2H1_9HYPH</name>
<dbReference type="AlphaFoldDB" id="I4Z2H1"/>
<dbReference type="HOGENOM" id="CLU_3397428_0_0_5"/>
<keyword evidence="1" id="KW-0472">Membrane</keyword>
<dbReference type="Proteomes" id="UP000003947">
    <property type="component" value="Unassembled WGS sequence"/>
</dbReference>
<accession>I4Z2H1</accession>
<keyword evidence="3" id="KW-1185">Reference proteome</keyword>
<sequence>MTLHEHIQKHWKTAAVVVVGGFIAYSISYFW</sequence>
<gene>
    <name evidence="2" type="ORF">MicloDRAFT_00009640</name>
</gene>
<keyword evidence="1" id="KW-0812">Transmembrane</keyword>
<protein>
    <submittedName>
        <fullName evidence="2">Uncharacterized protein</fullName>
    </submittedName>
</protein>
<reference evidence="2 3" key="1">
    <citation type="submission" date="2012-02" db="EMBL/GenBank/DDBJ databases">
        <title>Improved High-Quality Draft sequence of Microvirga sp. WSM3557.</title>
        <authorList>
            <consortium name="US DOE Joint Genome Institute"/>
            <person name="Lucas S."/>
            <person name="Han J."/>
            <person name="Lapidus A."/>
            <person name="Cheng J.-F."/>
            <person name="Goodwin L."/>
            <person name="Pitluck S."/>
            <person name="Peters L."/>
            <person name="Zhang X."/>
            <person name="Detter J.C."/>
            <person name="Han C."/>
            <person name="Tapia R."/>
            <person name="Land M."/>
            <person name="Hauser L."/>
            <person name="Kyrpides N."/>
            <person name="Ivanova N."/>
            <person name="Pagani I."/>
            <person name="Brau L."/>
            <person name="Yates R."/>
            <person name="O'Hara G."/>
            <person name="Rui T."/>
            <person name="Howieson J."/>
            <person name="Reeve W."/>
            <person name="Woyke T."/>
        </authorList>
    </citation>
    <scope>NUCLEOTIDE SEQUENCE [LARGE SCALE GENOMIC DNA]</scope>
    <source>
        <strain evidence="2 3">WSM3557</strain>
    </source>
</reference>
<evidence type="ECO:0000313" key="2">
    <source>
        <dbReference type="EMBL" id="EIM30413.1"/>
    </source>
</evidence>
<evidence type="ECO:0000256" key="1">
    <source>
        <dbReference type="SAM" id="Phobius"/>
    </source>
</evidence>
<organism evidence="2 3">
    <name type="scientific">Microvirga lotononidis</name>
    <dbReference type="NCBI Taxonomy" id="864069"/>
    <lineage>
        <taxon>Bacteria</taxon>
        <taxon>Pseudomonadati</taxon>
        <taxon>Pseudomonadota</taxon>
        <taxon>Alphaproteobacteria</taxon>
        <taxon>Hyphomicrobiales</taxon>
        <taxon>Methylobacteriaceae</taxon>
        <taxon>Microvirga</taxon>
    </lineage>
</organism>
<dbReference type="EMBL" id="JH660638">
    <property type="protein sequence ID" value="EIM30413.1"/>
    <property type="molecule type" value="Genomic_DNA"/>
</dbReference>
<keyword evidence="1" id="KW-1133">Transmembrane helix</keyword>
<feature type="transmembrane region" description="Helical" evidence="1">
    <location>
        <begin position="12"/>
        <end position="30"/>
    </location>
</feature>
<dbReference type="PATRIC" id="fig|864069.3.peg.1077"/>
<proteinExistence type="predicted"/>